<dbReference type="PANTHER" id="PTHR31649">
    <property type="entry name" value="AGAP009604-PA"/>
    <property type="match status" value="1"/>
</dbReference>
<dbReference type="EMBL" id="CVRI01000001">
    <property type="protein sequence ID" value="CRK86359.1"/>
    <property type="molecule type" value="Genomic_DNA"/>
</dbReference>
<organism evidence="1 2">
    <name type="scientific">Clunio marinus</name>
    <dbReference type="NCBI Taxonomy" id="568069"/>
    <lineage>
        <taxon>Eukaryota</taxon>
        <taxon>Metazoa</taxon>
        <taxon>Ecdysozoa</taxon>
        <taxon>Arthropoda</taxon>
        <taxon>Hexapoda</taxon>
        <taxon>Insecta</taxon>
        <taxon>Pterygota</taxon>
        <taxon>Neoptera</taxon>
        <taxon>Endopterygota</taxon>
        <taxon>Diptera</taxon>
        <taxon>Nematocera</taxon>
        <taxon>Chironomoidea</taxon>
        <taxon>Chironomidae</taxon>
        <taxon>Clunio</taxon>
    </lineage>
</organism>
<name>A0A1J1HEH6_9DIPT</name>
<dbReference type="InterPro" id="IPR006616">
    <property type="entry name" value="DM9_repeat"/>
</dbReference>
<sequence length="147" mass="16587">MNSEEEVPFWIPFHGEIIPKNTVKGGKENNQKLYIGRSHHHGSLTPGKVLESERNCIIPWGTISNVKEDFEILICSTNYNWVAAENGSVPINAFPAGHSEQGETLFIGRVFHEGSLIVGKIQQSHRVCYIPHNDEELNFCKYEVLVV</sequence>
<dbReference type="PANTHER" id="PTHR31649:SF1">
    <property type="entry name" value="FARNESOIC ACID O-METHYL TRANSFERASE DOMAIN-CONTAINING PROTEIN"/>
    <property type="match status" value="1"/>
</dbReference>
<reference evidence="1 2" key="1">
    <citation type="submission" date="2015-04" db="EMBL/GenBank/DDBJ databases">
        <authorList>
            <person name="Syromyatnikov M.Y."/>
            <person name="Popov V.N."/>
        </authorList>
    </citation>
    <scope>NUCLEOTIDE SEQUENCE [LARGE SCALE GENOMIC DNA]</scope>
</reference>
<dbReference type="SMART" id="SM00696">
    <property type="entry name" value="DM9"/>
    <property type="match status" value="2"/>
</dbReference>
<accession>A0A1J1HEH6</accession>
<dbReference type="Pfam" id="PF11901">
    <property type="entry name" value="DM9"/>
    <property type="match status" value="1"/>
</dbReference>
<evidence type="ECO:0000313" key="1">
    <source>
        <dbReference type="EMBL" id="CRK86359.1"/>
    </source>
</evidence>
<dbReference type="Proteomes" id="UP000183832">
    <property type="component" value="Unassembled WGS sequence"/>
</dbReference>
<dbReference type="AlphaFoldDB" id="A0A1J1HEH6"/>
<protein>
    <submittedName>
        <fullName evidence="1">CLUMA_CG000082, isoform A</fullName>
    </submittedName>
</protein>
<gene>
    <name evidence="1" type="ORF">CLUMA_CG000082</name>
</gene>
<proteinExistence type="predicted"/>
<keyword evidence="2" id="KW-1185">Reference proteome</keyword>
<evidence type="ECO:0000313" key="2">
    <source>
        <dbReference type="Proteomes" id="UP000183832"/>
    </source>
</evidence>
<dbReference type="OrthoDB" id="2142040at2759"/>